<accession>W7LWI1</accession>
<dbReference type="KEGG" id="fvr:FVEG_04602"/>
<dbReference type="EMBL" id="CM000581">
    <property type="protein sequence ID" value="EWG42916.1"/>
    <property type="molecule type" value="Genomic_DNA"/>
</dbReference>
<reference evidence="1 2" key="1">
    <citation type="journal article" date="2010" name="Nature">
        <title>Comparative genomics reveals mobile pathogenicity chromosomes in Fusarium.</title>
        <authorList>
            <person name="Ma L.J."/>
            <person name="van der Does H.C."/>
            <person name="Borkovich K.A."/>
            <person name="Coleman J.J."/>
            <person name="Daboussi M.J."/>
            <person name="Di Pietro A."/>
            <person name="Dufresne M."/>
            <person name="Freitag M."/>
            <person name="Grabherr M."/>
            <person name="Henrissat B."/>
            <person name="Houterman P.M."/>
            <person name="Kang S."/>
            <person name="Shim W.B."/>
            <person name="Woloshuk C."/>
            <person name="Xie X."/>
            <person name="Xu J.R."/>
            <person name="Antoniw J."/>
            <person name="Baker S.E."/>
            <person name="Bluhm B.H."/>
            <person name="Breakspear A."/>
            <person name="Brown D.W."/>
            <person name="Butchko R.A."/>
            <person name="Chapman S."/>
            <person name="Coulson R."/>
            <person name="Coutinho P.M."/>
            <person name="Danchin E.G."/>
            <person name="Diener A."/>
            <person name="Gale L.R."/>
            <person name="Gardiner D.M."/>
            <person name="Goff S."/>
            <person name="Hammond-Kosack K.E."/>
            <person name="Hilburn K."/>
            <person name="Hua-Van A."/>
            <person name="Jonkers W."/>
            <person name="Kazan K."/>
            <person name="Kodira C.D."/>
            <person name="Koehrsen M."/>
            <person name="Kumar L."/>
            <person name="Lee Y.H."/>
            <person name="Li L."/>
            <person name="Manners J.M."/>
            <person name="Miranda-Saavedra D."/>
            <person name="Mukherjee M."/>
            <person name="Park G."/>
            <person name="Park J."/>
            <person name="Park S.Y."/>
            <person name="Proctor R.H."/>
            <person name="Regev A."/>
            <person name="Ruiz-Roldan M.C."/>
            <person name="Sain D."/>
            <person name="Sakthikumar S."/>
            <person name="Sykes S."/>
            <person name="Schwartz D.C."/>
            <person name="Turgeon B.G."/>
            <person name="Wapinski I."/>
            <person name="Yoder O."/>
            <person name="Young S."/>
            <person name="Zeng Q."/>
            <person name="Zhou S."/>
            <person name="Galagan J."/>
            <person name="Cuomo C.A."/>
            <person name="Kistler H.C."/>
            <person name="Rep M."/>
        </authorList>
    </citation>
    <scope>NUCLEOTIDE SEQUENCE [LARGE SCALE GENOMIC DNA]</scope>
    <source>
        <strain evidence="2">M3125 / FGSC 7600</strain>
    </source>
</reference>
<dbReference type="VEuPathDB" id="FungiDB:FVEG_04602"/>
<dbReference type="EMBL" id="DS022246">
    <property type="protein sequence ID" value="EWG42916.1"/>
    <property type="molecule type" value="Genomic_DNA"/>
</dbReference>
<organism evidence="1 2">
    <name type="scientific">Gibberella moniliformis (strain M3125 / FGSC 7600)</name>
    <name type="common">Maize ear and stalk rot fungus</name>
    <name type="synonym">Fusarium verticillioides</name>
    <dbReference type="NCBI Taxonomy" id="334819"/>
    <lineage>
        <taxon>Eukaryota</taxon>
        <taxon>Fungi</taxon>
        <taxon>Dikarya</taxon>
        <taxon>Ascomycota</taxon>
        <taxon>Pezizomycotina</taxon>
        <taxon>Sordariomycetes</taxon>
        <taxon>Hypocreomycetidae</taxon>
        <taxon>Hypocreales</taxon>
        <taxon>Nectriaceae</taxon>
        <taxon>Fusarium</taxon>
        <taxon>Fusarium fujikuroi species complex</taxon>
    </lineage>
</organism>
<proteinExistence type="predicted"/>
<evidence type="ECO:0000313" key="1">
    <source>
        <dbReference type="EMBL" id="EWG42916.1"/>
    </source>
</evidence>
<dbReference type="GeneID" id="30062656"/>
<dbReference type="RefSeq" id="XP_018749107.1">
    <property type="nucleotide sequence ID" value="XM_018892410.1"/>
</dbReference>
<dbReference type="AlphaFoldDB" id="W7LWI1"/>
<keyword evidence="2" id="KW-1185">Reference proteome</keyword>
<dbReference type="HOGENOM" id="CLU_2184198_0_0_1"/>
<name>W7LWI1_GIBM7</name>
<gene>
    <name evidence="1" type="ORF">FVEG_04602</name>
</gene>
<evidence type="ECO:0000313" key="2">
    <source>
        <dbReference type="Proteomes" id="UP000009096"/>
    </source>
</evidence>
<dbReference type="Proteomes" id="UP000009096">
    <property type="component" value="Chromosome 4"/>
</dbReference>
<protein>
    <submittedName>
        <fullName evidence="1">Uncharacterized protein</fullName>
    </submittedName>
</protein>
<sequence length="109" mass="12778">MFLNYPESGNSFCSRARLRVNQNPSQELELQCLSMSNQAVNFPDLESAAIEDNYHNDDDMRLLKRLQGRWRKFHQHWDLATKQELLKLIDNGDIKTNPTNRTIPSGRKF</sequence>